<dbReference type="PANTHER" id="PTHR15955">
    <property type="entry name" value="RWD DOMAIN CONTAINING PROTEIN 2"/>
    <property type="match status" value="1"/>
</dbReference>
<organism evidence="1 2">
    <name type="scientific">Blomia tropicalis</name>
    <name type="common">Mite</name>
    <dbReference type="NCBI Taxonomy" id="40697"/>
    <lineage>
        <taxon>Eukaryota</taxon>
        <taxon>Metazoa</taxon>
        <taxon>Ecdysozoa</taxon>
        <taxon>Arthropoda</taxon>
        <taxon>Chelicerata</taxon>
        <taxon>Arachnida</taxon>
        <taxon>Acari</taxon>
        <taxon>Acariformes</taxon>
        <taxon>Sarcoptiformes</taxon>
        <taxon>Astigmata</taxon>
        <taxon>Glycyphagoidea</taxon>
        <taxon>Echimyopodidae</taxon>
        <taxon>Blomia</taxon>
    </lineage>
</organism>
<evidence type="ECO:0008006" key="3">
    <source>
        <dbReference type="Google" id="ProtNLM"/>
    </source>
</evidence>
<proteinExistence type="predicted"/>
<sequence length="218" mass="25426">MSTEQEIEYFDRRITELILLNSMYPNQLILHNSSLQQSIECEDVSRKYEDSISGIFQQEKGNGSTNLEIQFTLFEGVRASLPNVSCRIVDDSINNNRLRLKQKQLNEQIISQLDSEESLIEIIQTILKLWQSFNVEESEDENGNETKNEPFIEIEDEKWSRYWIISHHIKSKTKRKSIIEHCEELQLNGFMLIGKPGMVCCRVAIVHLNLSALNECRF</sequence>
<accession>A0A9Q0M4V2</accession>
<dbReference type="PANTHER" id="PTHR15955:SF8">
    <property type="entry name" value="RWD DOMAIN-CONTAINING PROTEIN 2B-RELATED"/>
    <property type="match status" value="1"/>
</dbReference>
<evidence type="ECO:0000313" key="2">
    <source>
        <dbReference type="Proteomes" id="UP001142055"/>
    </source>
</evidence>
<keyword evidence="2" id="KW-1185">Reference proteome</keyword>
<dbReference type="OMA" id="RYWIISH"/>
<name>A0A9Q0M4V2_BLOTA</name>
<dbReference type="AlphaFoldDB" id="A0A9Q0M4V2"/>
<dbReference type="EMBL" id="JAPWDV010000003">
    <property type="protein sequence ID" value="KAJ6217977.1"/>
    <property type="molecule type" value="Genomic_DNA"/>
</dbReference>
<gene>
    <name evidence="1" type="ORF">RDWZM_009134</name>
</gene>
<dbReference type="InterPro" id="IPR017359">
    <property type="entry name" value="Phi-like"/>
</dbReference>
<dbReference type="InterPro" id="IPR016135">
    <property type="entry name" value="UBQ-conjugating_enzyme/RWD"/>
</dbReference>
<dbReference type="Proteomes" id="UP001142055">
    <property type="component" value="Chromosome 3"/>
</dbReference>
<evidence type="ECO:0000313" key="1">
    <source>
        <dbReference type="EMBL" id="KAJ6217977.1"/>
    </source>
</evidence>
<dbReference type="Gene3D" id="3.10.110.10">
    <property type="entry name" value="Ubiquitin Conjugating Enzyme"/>
    <property type="match status" value="1"/>
</dbReference>
<comment type="caution">
    <text evidence="1">The sequence shown here is derived from an EMBL/GenBank/DDBJ whole genome shotgun (WGS) entry which is preliminary data.</text>
</comment>
<reference evidence="1" key="1">
    <citation type="submission" date="2022-12" db="EMBL/GenBank/DDBJ databases">
        <title>Genome assemblies of Blomia tropicalis.</title>
        <authorList>
            <person name="Cui Y."/>
        </authorList>
    </citation>
    <scope>NUCLEOTIDE SEQUENCE</scope>
    <source>
        <tissue evidence="1">Adult mites</tissue>
    </source>
</reference>
<protein>
    <recommendedName>
        <fullName evidence="3">RWD domain-containing protein</fullName>
    </recommendedName>
</protein>